<feature type="domain" description="EF-hand" evidence="21">
    <location>
        <begin position="1179"/>
        <end position="1214"/>
    </location>
</feature>
<keyword evidence="12" id="KW-0130">Cell adhesion</keyword>
<evidence type="ECO:0000256" key="11">
    <source>
        <dbReference type="ARBA" id="ARBA00022842"/>
    </source>
</evidence>
<dbReference type="GO" id="GO:0007229">
    <property type="term" value="P:integrin-mediated signaling pathway"/>
    <property type="evidence" value="ECO:0007669"/>
    <property type="project" value="UniProtKB-KW"/>
</dbReference>
<dbReference type="InterPro" id="IPR032695">
    <property type="entry name" value="Integrin_dom_sf"/>
</dbReference>
<dbReference type="FunFam" id="2.10.25.10:FF:000036">
    <property type="entry name" value="Integrin beta"/>
    <property type="match status" value="1"/>
</dbReference>
<evidence type="ECO:0000256" key="15">
    <source>
        <dbReference type="ARBA" id="ARBA00023136"/>
    </source>
</evidence>
<dbReference type="InterPro" id="IPR014836">
    <property type="entry name" value="Integrin_bsu_cyt_dom"/>
</dbReference>
<dbReference type="Proteomes" id="UP000031443">
    <property type="component" value="Unassembled WGS sequence"/>
</dbReference>
<comment type="subcellular location">
    <subcellularLocation>
        <location evidence="1">Cell membrane</location>
        <topology evidence="1">Single-pass type I membrane protein</topology>
    </subcellularLocation>
</comment>
<dbReference type="GO" id="GO:0051049">
    <property type="term" value="P:regulation of transport"/>
    <property type="evidence" value="ECO:0007669"/>
    <property type="project" value="UniProtKB-ARBA"/>
</dbReference>
<dbReference type="InterPro" id="IPR057243">
    <property type="entry name" value="Integrin_I-EGF_CS"/>
</dbReference>
<dbReference type="InterPro" id="IPR033760">
    <property type="entry name" value="Integrin_beta_N"/>
</dbReference>
<feature type="compositionally biased region" description="Polar residues" evidence="18">
    <location>
        <begin position="769"/>
        <end position="782"/>
    </location>
</feature>
<keyword evidence="3" id="KW-1003">Cell membrane</keyword>
<dbReference type="InterPro" id="IPR016201">
    <property type="entry name" value="PSI"/>
</dbReference>
<dbReference type="PROSITE" id="PS00018">
    <property type="entry name" value="EF_HAND_1"/>
    <property type="match status" value="2"/>
</dbReference>
<feature type="domain" description="EF-hand" evidence="21">
    <location>
        <begin position="1683"/>
        <end position="1718"/>
    </location>
</feature>
<dbReference type="SMART" id="SM00187">
    <property type="entry name" value="INB"/>
    <property type="match status" value="1"/>
</dbReference>
<keyword evidence="7" id="KW-0479">Metal-binding</keyword>
<dbReference type="Pfam" id="PF07965">
    <property type="entry name" value="Integrin_B_tail"/>
    <property type="match status" value="1"/>
</dbReference>
<keyword evidence="11" id="KW-0460">Magnesium</keyword>
<dbReference type="InterPro" id="IPR036349">
    <property type="entry name" value="Integrin_bsu_tail_dom_sf"/>
</dbReference>
<dbReference type="InterPro" id="IPR011992">
    <property type="entry name" value="EF-hand-dom_pair"/>
</dbReference>
<dbReference type="Pfam" id="PF08242">
    <property type="entry name" value="Methyltransf_12"/>
    <property type="match status" value="1"/>
</dbReference>
<dbReference type="FunFam" id="2.60.40.1510:FF:000004">
    <property type="entry name" value="Integrin beta"/>
    <property type="match status" value="1"/>
</dbReference>
<keyword evidence="9" id="KW-0677">Repeat</keyword>
<dbReference type="FunFam" id="2.10.25.10:FF:000075">
    <property type="entry name" value="Integrin beta"/>
    <property type="match status" value="1"/>
</dbReference>
<feature type="signal peptide" evidence="20">
    <location>
        <begin position="1"/>
        <end position="22"/>
    </location>
</feature>
<dbReference type="SUPFAM" id="SSF53300">
    <property type="entry name" value="vWA-like"/>
    <property type="match status" value="1"/>
</dbReference>
<dbReference type="InterPro" id="IPR029063">
    <property type="entry name" value="SAM-dependent_MTases_sf"/>
</dbReference>
<protein>
    <submittedName>
        <fullName evidence="22">Integrin beta-3</fullName>
    </submittedName>
</protein>
<dbReference type="STRING" id="8469.M7B6V1"/>
<feature type="domain" description="EF-hand" evidence="21">
    <location>
        <begin position="1251"/>
        <end position="1286"/>
    </location>
</feature>
<dbReference type="SUPFAM" id="SSF69179">
    <property type="entry name" value="Integrin domains"/>
    <property type="match status" value="1"/>
</dbReference>
<dbReference type="InterPro" id="IPR013217">
    <property type="entry name" value="Methyltransf_12"/>
</dbReference>
<dbReference type="EMBL" id="KB535131">
    <property type="protein sequence ID" value="EMP33706.1"/>
    <property type="molecule type" value="Genomic_DNA"/>
</dbReference>
<keyword evidence="14 22" id="KW-0401">Integrin</keyword>
<organism evidence="22 23">
    <name type="scientific">Chelonia mydas</name>
    <name type="common">Green sea-turtle</name>
    <name type="synonym">Chelonia agassizi</name>
    <dbReference type="NCBI Taxonomy" id="8469"/>
    <lineage>
        <taxon>Eukaryota</taxon>
        <taxon>Metazoa</taxon>
        <taxon>Chordata</taxon>
        <taxon>Craniata</taxon>
        <taxon>Vertebrata</taxon>
        <taxon>Euteleostomi</taxon>
        <taxon>Archelosauria</taxon>
        <taxon>Testudinata</taxon>
        <taxon>Testudines</taxon>
        <taxon>Cryptodira</taxon>
        <taxon>Durocryptodira</taxon>
        <taxon>Americhelydia</taxon>
        <taxon>Chelonioidea</taxon>
        <taxon>Cheloniidae</taxon>
        <taxon>Chelonia</taxon>
    </lineage>
</organism>
<dbReference type="InterPro" id="IPR018247">
    <property type="entry name" value="EF_Hand_1_Ca_BS"/>
</dbReference>
<dbReference type="Gene3D" id="1.20.5.100">
    <property type="entry name" value="Cytochrome c1, transmembrane anchor, C-terminal"/>
    <property type="match status" value="1"/>
</dbReference>
<dbReference type="SMART" id="SM01241">
    <property type="entry name" value="Integrin_b_cyt"/>
    <property type="match status" value="1"/>
</dbReference>
<dbReference type="eggNOG" id="KOG1226">
    <property type="taxonomic scope" value="Eukaryota"/>
</dbReference>
<dbReference type="SMART" id="SM01242">
    <property type="entry name" value="Integrin_B_tail"/>
    <property type="match status" value="1"/>
</dbReference>
<evidence type="ECO:0000256" key="6">
    <source>
        <dbReference type="ARBA" id="ARBA00022692"/>
    </source>
</evidence>
<evidence type="ECO:0000256" key="13">
    <source>
        <dbReference type="ARBA" id="ARBA00022989"/>
    </source>
</evidence>
<name>M7B6V1_CHEMY</name>
<evidence type="ECO:0000256" key="17">
    <source>
        <dbReference type="ARBA" id="ARBA00023180"/>
    </source>
</evidence>
<dbReference type="Gene3D" id="3.40.50.410">
    <property type="entry name" value="von Willebrand factor, type A domain"/>
    <property type="match status" value="2"/>
</dbReference>
<accession>M7B6V1</accession>
<dbReference type="GO" id="GO:0070161">
    <property type="term" value="C:anchoring junction"/>
    <property type="evidence" value="ECO:0007669"/>
    <property type="project" value="UniProtKB-ARBA"/>
</dbReference>
<dbReference type="SUPFAM" id="SSF103575">
    <property type="entry name" value="Plexin repeat"/>
    <property type="match status" value="1"/>
</dbReference>
<dbReference type="GO" id="GO:0042127">
    <property type="term" value="P:regulation of cell population proliferation"/>
    <property type="evidence" value="ECO:0007669"/>
    <property type="project" value="UniProtKB-ARBA"/>
</dbReference>
<reference evidence="23" key="1">
    <citation type="journal article" date="2013" name="Nat. Genet.">
        <title>The draft genomes of soft-shell turtle and green sea turtle yield insights into the development and evolution of the turtle-specific body plan.</title>
        <authorList>
            <person name="Wang Z."/>
            <person name="Pascual-Anaya J."/>
            <person name="Zadissa A."/>
            <person name="Li W."/>
            <person name="Niimura Y."/>
            <person name="Huang Z."/>
            <person name="Li C."/>
            <person name="White S."/>
            <person name="Xiong Z."/>
            <person name="Fang D."/>
            <person name="Wang B."/>
            <person name="Ming Y."/>
            <person name="Chen Y."/>
            <person name="Zheng Y."/>
            <person name="Kuraku S."/>
            <person name="Pignatelli M."/>
            <person name="Herrero J."/>
            <person name="Beal K."/>
            <person name="Nozawa M."/>
            <person name="Li Q."/>
            <person name="Wang J."/>
            <person name="Zhang H."/>
            <person name="Yu L."/>
            <person name="Shigenobu S."/>
            <person name="Wang J."/>
            <person name="Liu J."/>
            <person name="Flicek P."/>
            <person name="Searle S."/>
            <person name="Wang J."/>
            <person name="Kuratani S."/>
            <person name="Yin Y."/>
            <person name="Aken B."/>
            <person name="Zhang G."/>
            <person name="Irie N."/>
        </authorList>
    </citation>
    <scope>NUCLEOTIDE SEQUENCE [LARGE SCALE GENOMIC DNA]</scope>
</reference>
<dbReference type="Gene3D" id="2.10.25.10">
    <property type="entry name" value="Laminin"/>
    <property type="match status" value="3"/>
</dbReference>
<evidence type="ECO:0000256" key="2">
    <source>
        <dbReference type="ARBA" id="ARBA00007449"/>
    </source>
</evidence>
<keyword evidence="8 20" id="KW-0732">Signal</keyword>
<keyword evidence="5" id="KW-0597">Phosphoprotein</keyword>
<dbReference type="SMART" id="SM00054">
    <property type="entry name" value="EFh"/>
    <property type="match status" value="22"/>
</dbReference>
<evidence type="ECO:0000256" key="3">
    <source>
        <dbReference type="ARBA" id="ARBA00022475"/>
    </source>
</evidence>
<sequence>MRGLRPALRTLVLALCAAGLQGNICTTRGVNSCKQCLAVSPLCAWCFQEGLGQGTPRCDLKKNLLQNGCTQDFIEYPVSSMEILEDKPLSNTGSGQTVTTQMSPQKIELHLRPDDSRNFSVQVRQVEDYPVDIYYLMDLSNSMKDDLHNIQSLGTKLATEMRKLTSNLRIGFGAFVDKPISPYMYISPQEAIDNPCYEIDQTCLPMFGYKHVLTLTDEVTRFNEEVRKQSVSRNRDAPEGGFDAIIQATVCDPNDGQCHIGKDNLYSASTTLDYPSLGLMTEKLSQKNINLIFAVTETVVGLYKNYSELIPGTTVGTLSRDSSNVLQLILESYGKIRSKVELEVRDLPEELSLSFNATCLNDEVIQGLKSCVGLKIGDTVSFSIEAKVRGCPQQRQKSFTIKPVGFKDSLTVVVNFDCDCACQQHAEPDSPTCNQGNGTFECGVCRCYQGRLGSRCECSEEEYSPAQQDNCSPGAGQPLCSQRGECLCGQCPCHTSDFGKVTGKYCECDDFSCVRFKGEMCSGHGQCSCGDCLCDSDWMGDYCNCTTRTDTCMSGNGLVCSGHGLCQCGKCECTQAGSYGDTCEKCPTCPDACTIKKECVECKKFERGTLKEQQTCSRTCRDEIQEVQELGDTGKDAVNCTYKDENDCVVRFQYYEDSSGKSILYVEEPDCPKGPDVLMVLLVVAGAILLIGLAALFIWKLLITVHDRREFARFEEERARAKWDTLLFAQWEFPIQTYIGLRLKKAASAQPAVLFKGAEEEMELWEPPDQQTLPQPPRSSVMQALRGDAGHGGTKGKQQPRGSRPKAKRSKVLNNLYMNLYEEVGEDEPWAVQRVEGLPKARFVFNTIRNGRIHVNDLLPTLHTLGILVTSTEMRNVLKAIDIDANGNLSFTDFLEALDETSPFAQTEAFQNTYQAFSKMRKGLIAVDDLQPALSSMGIGLSFETLQEALKHVYVNKDRQLNILDFLMATSDLEHHYEDVGPAGMEEPGMASAGGERVSDYEALQDAFEIVSKIKADNIEVGELRCTLQTMGIPFSDEEFQEALQKVELEKDGMVNFNRFMMALANTRRFSEFSVLKDAIAALSKIEGDKVAVSEVLSYVKNMGIHLSDREFQQALKLVSADANGKVYIKDFIEVLTKSPRFSELLVMRDTIKAMSRIRGDLIDVQDLERTLTNMGIHLSKTEFREMLESVTVDKDGRVKLEQFMTLMSKMRRFSDLGALNNAIKAFGQIEGDQVKISELESFLSHMGVHLTKEEIEEVAKSLSVSKDGTVDIKELMSALTGTRRFSNFVAVQEAIRAVKHVKEDEVEVSHLATSLSTFGLRLANEVIGQVLKSAHVNALQEAFSIISKLEDEKIGIQDLKSVLSNLDVSLSSEELSNALQLCPVDDSGKVDLKDFIRGVTSTRRFAESVGLQLTCLAISKLKDDQIDLHDLESTLSSMGLHLAKETLKEVMKTASADGLQLTCLAISKLKDDQIDLHDLESTLSSMGLHLAKETLKEVMKTASADVLKDTFDAMSNMKDNNICVDVLDSTLASMGIILTEEELRELLASVTIAEDGTVNFKDVMMCITGTQRFTEFEALQDAFNALSKISGDKIEVSNLPSALKAMGIHLTPKELQEALTSCPADESGRVNVKEFMKVLTNIPRFSEYVALQDALETVSKIKEDKVPVSQLEQTLNSMGIHLTKESLQEGLKTATVDGDGKVNFKDFLTSLGDTQNFSELEALQNATKVVSGMQGGKIHVDDLKSTLENLGISLKEEELQETLKAIAVDEHGTVNLKEFLTALTSIPHFSDSAEHGTVNLKEFLTALTSIPHFSDSAVLQDAITAFRRIKEDKVDLQDMGSILASLGISVSSEELQEALQKISPDEAGKVNFKEVLTNLIDTQRFSETSGDGKVNFKEFLKGLTSTKRFSRTLEMEGAVKAIGVIKEDTVDVHHLESIMRNMGIHLTPEEIQKALKHVIYEEDGKVNLKDFMMGLTKIRRFSQAEKDRVDVRNLDSILDNMGIYLTNEELQEALKNVTVDGERWKRCVFWCNADSCGGARNLDGKVYLSKFLQGVRALRRFSHSEGGKVDIQDLDSLLAEMGMHLTQEELQEVLKHVIVDGDRVATSHLDFILGNMGIFLTEEELQQALKHTDIDVEGKVNLSEFMKSVQRLSEAEGEKVDVDNLDSILANMGIHLTDEEFQKALGGVTRGADGKVDLKHFMESVMGTQRPSWCERDTVDLQNLDSILDSMGVHLTNGELQEVLKHATLDANGKVNLREFMKGVKTIQKLPPGAEDKVDVGNLDSVLASMGIHLTQEELQEALKHSPVDRDGKVFLSAFMKSVMNTRRPSQAERDKVDLQNLGDILRSMGVHLASEELQEVLKHVTVDADGKVNLGEFMEAVRTVQKLPPGEEDKVDVGNLDSILANMGIHLTQEELQEALKHSRVDTDGKVSLSAFMESMMSTRRPSRAQSKAPHGLNYRSFPCNLGDNVYIQNLDYILDSMGVHLTNEELQEVLKHLTVDADGKVNMGKFMKEVKNVQKLSLEGGDGKVGLSAFMKSVMSTRRPSQAERDKVDLQNLDSILDRMGAHLTNEELQEALKHVTVDEDKVDVRHLDSILASRGIHLTQEELQEALKHSPVDRDRVDPGHLDSILVHMGIYLTNEELQEALKFVTLDEKPQTTFGLISETNMTLKSLPKKMMLKPLPKKTSGELSGILLDRNKCKAAKNLTMDQLEAFHQAYSFFSRDVDGSIDLEGLETTAKKLGISLTEQEAYDELSYADMDGDGKVNFSDFLTIVSDNKRFIQAIAPEKGSMEDLDSVDASGILFFEVLSKLVEMSALPRKAMLEIVSYYRQKFLASTGKRAWIDAGNLMDHGKGLHTLKKAPTPQRGKVTPMSAFAGAARISVMNDKELEAYVETLRASTVPSDSPYAQVPIFPLLPNRDGMTVPKPKKDLQKLELQRRKEPISSFENHFFHKRNWLREGTAFKPPTSFRDRKNALSLSPHLMERQHRLTIEDLREIRLDVKRVTEMYKKGMALKERNRMLRLWRRLHGGQIGLESGNHSFYHTFSTYSWSWNTHQELVTPNELQHYDNKLYRREHSSSCSDDSEVKDEYELNANEYWNDFYKIHENGFFKDRHWLFTEFPELAPNQNLSQPEASAYKDGSTRKPRNTGLGSCEKGLCSLETRTEEHHQLDLMKDSSNIINRLDTDGEGILKLGDLKLSDGDFPGSSATYRILEVGCGAGNTVFPILQTNNDPGLFVYCCDFSNTAVDLVQTNSEYDSSRCFAFVHDLCKDQSPYPMPEKSLDIIILIFVLSAILPEKMQCVINRLSQLLKPGGMILLRDYGRYDLAQLRFKKGRCLSDNFYVRGDGTRVYFFTQDELDALFTTAGLEKVQNLVDRRLQVNRGKQVTMHRVWIQCKYRKPFPAGHKENGRVH</sequence>
<dbReference type="SUPFAM" id="SSF57196">
    <property type="entry name" value="EGF/Laminin"/>
    <property type="match status" value="2"/>
</dbReference>
<comment type="similarity">
    <text evidence="2">Belongs to the integrin beta chain family.</text>
</comment>
<keyword evidence="6 19" id="KW-0812">Transmembrane</keyword>
<feature type="transmembrane region" description="Helical" evidence="19">
    <location>
        <begin position="677"/>
        <end position="702"/>
    </location>
</feature>
<dbReference type="InterPro" id="IPR036465">
    <property type="entry name" value="vWFA_dom_sf"/>
</dbReference>
<dbReference type="Pfam" id="PF23105">
    <property type="entry name" value="EGF_integrin"/>
    <property type="match status" value="1"/>
</dbReference>
<dbReference type="InterPro" id="IPR040622">
    <property type="entry name" value="EGF_integrin_1"/>
</dbReference>
<dbReference type="SUPFAM" id="SSF53335">
    <property type="entry name" value="S-adenosyl-L-methionine-dependent methyltransferases"/>
    <property type="match status" value="1"/>
</dbReference>
<evidence type="ECO:0000256" key="16">
    <source>
        <dbReference type="ARBA" id="ARBA00023157"/>
    </source>
</evidence>
<evidence type="ECO:0000256" key="7">
    <source>
        <dbReference type="ARBA" id="ARBA00022723"/>
    </source>
</evidence>
<dbReference type="CDD" id="cd00051">
    <property type="entry name" value="EFh"/>
    <property type="match status" value="4"/>
</dbReference>
<dbReference type="Pfam" id="PF18372">
    <property type="entry name" value="I-EGF_1"/>
    <property type="match status" value="1"/>
</dbReference>
<dbReference type="PROSITE" id="PS00243">
    <property type="entry name" value="I_EGF_1"/>
    <property type="match status" value="1"/>
</dbReference>
<keyword evidence="13 19" id="KW-1133">Transmembrane helix</keyword>
<dbReference type="Pfam" id="PF00362">
    <property type="entry name" value="Integrin_beta"/>
    <property type="match status" value="2"/>
</dbReference>
<evidence type="ECO:0000256" key="14">
    <source>
        <dbReference type="ARBA" id="ARBA00023037"/>
    </source>
</evidence>
<evidence type="ECO:0000256" key="9">
    <source>
        <dbReference type="ARBA" id="ARBA00022737"/>
    </source>
</evidence>
<dbReference type="GO" id="GO:0005509">
    <property type="term" value="F:calcium ion binding"/>
    <property type="evidence" value="ECO:0007669"/>
    <property type="project" value="InterPro"/>
</dbReference>
<dbReference type="InterPro" id="IPR002048">
    <property type="entry name" value="EF_hand_dom"/>
</dbReference>
<keyword evidence="10" id="KW-0106">Calcium</keyword>
<dbReference type="PANTHER" id="PTHR22656">
    <property type="entry name" value="EF-HAND CALCIUM-BINDING DOMAIN-CONTAINING PROTEIN 13"/>
    <property type="match status" value="1"/>
</dbReference>
<evidence type="ECO:0000256" key="1">
    <source>
        <dbReference type="ARBA" id="ARBA00004251"/>
    </source>
</evidence>
<dbReference type="GO" id="GO:0007155">
    <property type="term" value="P:cell adhesion"/>
    <property type="evidence" value="ECO:0007669"/>
    <property type="project" value="UniProtKB-KW"/>
</dbReference>
<dbReference type="PROSITE" id="PS50222">
    <property type="entry name" value="EF_HAND_2"/>
    <property type="match status" value="8"/>
</dbReference>
<dbReference type="PRINTS" id="PR01186">
    <property type="entry name" value="INTEGRINB"/>
</dbReference>
<evidence type="ECO:0000256" key="20">
    <source>
        <dbReference type="SAM" id="SignalP"/>
    </source>
</evidence>
<dbReference type="GO" id="GO:0005886">
    <property type="term" value="C:plasma membrane"/>
    <property type="evidence" value="ECO:0007669"/>
    <property type="project" value="UniProtKB-SubCell"/>
</dbReference>
<feature type="domain" description="EF-hand" evidence="21">
    <location>
        <begin position="2121"/>
        <end position="2156"/>
    </location>
</feature>
<keyword evidence="23" id="KW-1185">Reference proteome</keyword>
<dbReference type="SUPFAM" id="SSF47473">
    <property type="entry name" value="EF-hand"/>
    <property type="match status" value="14"/>
</dbReference>
<dbReference type="PROSITE" id="PS52047">
    <property type="entry name" value="I_EGF_2"/>
    <property type="match status" value="3"/>
</dbReference>
<dbReference type="FunFam" id="3.30.1680.10:FF:000002">
    <property type="entry name" value="Integrin beta"/>
    <property type="match status" value="1"/>
</dbReference>
<feature type="region of interest" description="Disordered" evidence="18">
    <location>
        <begin position="765"/>
        <end position="808"/>
    </location>
</feature>
<dbReference type="SMART" id="SM00423">
    <property type="entry name" value="PSI"/>
    <property type="match status" value="1"/>
</dbReference>
<evidence type="ECO:0000256" key="8">
    <source>
        <dbReference type="ARBA" id="ARBA00022729"/>
    </source>
</evidence>
<dbReference type="Pfam" id="PF13833">
    <property type="entry name" value="EF-hand_8"/>
    <property type="match status" value="4"/>
</dbReference>
<evidence type="ECO:0000256" key="5">
    <source>
        <dbReference type="ARBA" id="ARBA00022553"/>
    </source>
</evidence>
<keyword evidence="17" id="KW-0325">Glycoprotein</keyword>
<evidence type="ECO:0000256" key="12">
    <source>
        <dbReference type="ARBA" id="ARBA00022889"/>
    </source>
</evidence>
<gene>
    <name evidence="22" type="ORF">UY3_08999</name>
</gene>
<dbReference type="Gene3D" id="4.10.1240.30">
    <property type="match status" value="1"/>
</dbReference>
<dbReference type="Gene3D" id="1.10.238.10">
    <property type="entry name" value="EF-hand"/>
    <property type="match status" value="14"/>
</dbReference>
<dbReference type="CDD" id="cd02440">
    <property type="entry name" value="AdoMet_MTases"/>
    <property type="match status" value="1"/>
</dbReference>
<feature type="region of interest" description="Disordered" evidence="18">
    <location>
        <begin position="3130"/>
        <end position="3151"/>
    </location>
</feature>
<dbReference type="FunFam" id="4.10.1240.30:FF:000001">
    <property type="entry name" value="Integrin beta"/>
    <property type="match status" value="1"/>
</dbReference>
<dbReference type="InterPro" id="IPR015812">
    <property type="entry name" value="Integrin_bsu"/>
</dbReference>
<dbReference type="Pfam" id="PF17205">
    <property type="entry name" value="PSI_integrin"/>
    <property type="match status" value="1"/>
</dbReference>
<dbReference type="Gene3D" id="2.60.40.1510">
    <property type="entry name" value="ntegrin, alpha v. Chain A, domain 3"/>
    <property type="match status" value="2"/>
</dbReference>
<dbReference type="SUPFAM" id="SSF69687">
    <property type="entry name" value="Integrin beta tail domain"/>
    <property type="match status" value="1"/>
</dbReference>
<dbReference type="InterPro" id="IPR057073">
    <property type="entry name" value="EGF_integrin_2"/>
</dbReference>
<proteinExistence type="inferred from homology"/>
<dbReference type="InterPro" id="IPR002369">
    <property type="entry name" value="Integrin_bsu_VWA"/>
</dbReference>
<feature type="domain" description="EF-hand" evidence="21">
    <location>
        <begin position="1755"/>
        <end position="1790"/>
    </location>
</feature>
<dbReference type="Pfam" id="PF08725">
    <property type="entry name" value="Integrin_b_cyt"/>
    <property type="match status" value="1"/>
</dbReference>
<evidence type="ECO:0000256" key="4">
    <source>
        <dbReference type="ARBA" id="ARBA00022536"/>
    </source>
</evidence>
<dbReference type="Gene3D" id="3.40.50.150">
    <property type="entry name" value="Vaccinia Virus protein VP39"/>
    <property type="match status" value="1"/>
</dbReference>
<dbReference type="Gene3D" id="3.30.1680.10">
    <property type="entry name" value="ligand-binding face of the semaphorins, domain 2"/>
    <property type="match status" value="1"/>
</dbReference>
<dbReference type="InterPro" id="IPR012896">
    <property type="entry name" value="Integrin_bsu_tail"/>
</dbReference>
<evidence type="ECO:0000256" key="10">
    <source>
        <dbReference type="ARBA" id="ARBA00022837"/>
    </source>
</evidence>
<evidence type="ECO:0000256" key="19">
    <source>
        <dbReference type="SAM" id="Phobius"/>
    </source>
</evidence>
<feature type="domain" description="EF-hand" evidence="21">
    <location>
        <begin position="2748"/>
        <end position="2783"/>
    </location>
</feature>
<evidence type="ECO:0000313" key="23">
    <source>
        <dbReference type="Proteomes" id="UP000031443"/>
    </source>
</evidence>
<feature type="domain" description="EF-hand" evidence="21">
    <location>
        <begin position="869"/>
        <end position="904"/>
    </location>
</feature>
<evidence type="ECO:0000313" key="22">
    <source>
        <dbReference type="EMBL" id="EMP33706.1"/>
    </source>
</evidence>
<evidence type="ECO:0000256" key="18">
    <source>
        <dbReference type="SAM" id="MobiDB-lite"/>
    </source>
</evidence>
<feature type="domain" description="EF-hand" evidence="21">
    <location>
        <begin position="2354"/>
        <end position="2389"/>
    </location>
</feature>
<evidence type="ECO:0000259" key="21">
    <source>
        <dbReference type="PROSITE" id="PS50222"/>
    </source>
</evidence>
<dbReference type="PANTHER" id="PTHR22656:SF1">
    <property type="entry name" value="EF-HAND CALCIUM-BINDING DOMAIN-CONTAINING PROTEIN 13"/>
    <property type="match status" value="1"/>
</dbReference>
<keyword evidence="16" id="KW-1015">Disulfide bond</keyword>
<keyword evidence="15 19" id="KW-0472">Membrane</keyword>
<feature type="chain" id="PRO_5004079757" evidence="20">
    <location>
        <begin position="23"/>
        <end position="3415"/>
    </location>
</feature>
<keyword evidence="4" id="KW-0245">EGF-like domain</keyword>